<proteinExistence type="predicted"/>
<organism evidence="1 3">
    <name type="scientific">Pseudomonas amygdali pv. lachrymans</name>
    <name type="common">Pseudomonas syringae pv. lachrymans</name>
    <dbReference type="NCBI Taxonomy" id="53707"/>
    <lineage>
        <taxon>Bacteria</taxon>
        <taxon>Pseudomonadati</taxon>
        <taxon>Pseudomonadota</taxon>
        <taxon>Gammaproteobacteria</taxon>
        <taxon>Pseudomonadales</taxon>
        <taxon>Pseudomonadaceae</taxon>
        <taxon>Pseudomonas</taxon>
        <taxon>Pseudomonas amygdali</taxon>
    </lineage>
</organism>
<keyword evidence="3" id="KW-1185">Reference proteome</keyword>
<sequence>MWVAGYCEGWTKATGEDFERCVNTTVDFTMKQYEENMSAAADAK</sequence>
<evidence type="ECO:0000313" key="3">
    <source>
        <dbReference type="Proteomes" id="UP000037943"/>
    </source>
</evidence>
<reference evidence="1 3" key="2">
    <citation type="submission" date="2015-10" db="EMBL/GenBank/DDBJ databases">
        <title>Comparative genomics and high-throughput reverse genetic screens identify a new phytobacterial MAMP and an Arabidopsis receptor required for immune elicitation.</title>
        <authorList>
            <person name="Mott G.A."/>
            <person name="Thakur S."/>
            <person name="Wang P.W."/>
            <person name="Desveaux D."/>
            <person name="Guttman D.S."/>
        </authorList>
    </citation>
    <scope>NUCLEOTIDE SEQUENCE [LARGE SCALE GENOMIC DNA]</scope>
    <source>
        <strain evidence="1 3">107</strain>
    </source>
</reference>
<comment type="caution">
    <text evidence="1">The sequence shown here is derived from an EMBL/GenBank/DDBJ whole genome shotgun (WGS) entry which is preliminary data.</text>
</comment>
<evidence type="ECO:0000313" key="1">
    <source>
        <dbReference type="EMBL" id="KPC17068.1"/>
    </source>
</evidence>
<gene>
    <name evidence="1" type="ORF">AC499_0270</name>
    <name evidence="2" type="ORF">AC499_1229</name>
</gene>
<dbReference type="EMBL" id="LGLK01000057">
    <property type="protein sequence ID" value="KPC17068.1"/>
    <property type="molecule type" value="Genomic_DNA"/>
</dbReference>
<reference evidence="1 3" key="1">
    <citation type="submission" date="2015-07" db="EMBL/GenBank/DDBJ databases">
        <authorList>
            <person name="O'Brien H.E."/>
            <person name="Thakur S."/>
            <person name="Gong Y."/>
            <person name="Wang P.W."/>
            <person name="Guttman D.S."/>
        </authorList>
    </citation>
    <scope>NUCLEOTIDE SEQUENCE [LARGE SCALE GENOMIC DNA]</scope>
    <source>
        <strain evidence="1 3">107</strain>
    </source>
</reference>
<accession>A0ABR5KQN0</accession>
<name>A0ABR5KQN0_PSEAV</name>
<dbReference type="Proteomes" id="UP000037943">
    <property type="component" value="Unassembled WGS sequence"/>
</dbReference>
<dbReference type="EMBL" id="LGLK01000057">
    <property type="protein sequence ID" value="KPC18027.1"/>
    <property type="molecule type" value="Genomic_DNA"/>
</dbReference>
<protein>
    <submittedName>
        <fullName evidence="1">Uncharacterized protein</fullName>
    </submittedName>
</protein>
<evidence type="ECO:0000313" key="2">
    <source>
        <dbReference type="EMBL" id="KPC18027.1"/>
    </source>
</evidence>